<dbReference type="OrthoDB" id="6022242at2759"/>
<feature type="region of interest" description="Disordered" evidence="5">
    <location>
        <begin position="501"/>
        <end position="529"/>
    </location>
</feature>
<sequence length="896" mass="94599">MVLSTEWSQVEVIDLINDGNGLGFILVGGRSTGVVIKALTPGGVAERDARLQLGDHLLQIGEVNLRGFSSEQVATVLRQTGAQVRLIVARPIEPTAIDYQTLASHAPIIPTKLLSDPEELSRHLFQNPSFATAAIAAAAAAGGVPNIDSIDVASVLGVVRGGPEDGIGGNLGEVVGLPFLPVTPDAELADLPLPPIPADATHDGAAQMRQCGRDLDIVPFSILSPPPGPLATNTNMSAVARKSLQLPLHPLDAQVPRRQRQGCNFNNELVGDDDDDEDDDHIETVIAGISADKLTTTTTTPTPVDAQQRDDNDLDCCSLTSSNYMDSPETETYEVELRKNVYGLGITVAGYVCEEEDLSGIFVKSIIEGSAAEMSGQIQINDRIVAVDGLTLAGVTNHQAVELLRNTDIEVHLTLERFLRGRKFEHLQVALTELKGGGDTQSQLSMPASPSITTLSWLPPKSDADSIATDGDLGGGGLLLDFGELPSRDTVDSNMSHVLDRSEASGGASAGAATKRQKTPTTPDAKRLTNGSAAHIMGNGLNHIDKQTVGDDSGNDTDEQCQEPEMGGPMPTDETTPTAQMPGVALKSGVAATPTTAATAATPNSSTASPSAASLRVAWKSEFPESEILVAEINKLSGLGISLEGTVDVECGIEKRPHHYIRSILEDGPVGRQGILRPGDELLQVNEHKLQGLKHIEVVKILKELPARVKLVCARGPRAPSIINTSQNPEAFETRSLLPGGHQSLQNLLTKAQSESSLYTSSTATLTDAQRSKSLENVSGLALWSCDVTTVEIEKTEQGFGFSILDYQDPLDAEGSVIVIRGLIRGGAAEATNEIYPGDRLISVGEHMLQGLELDEAVSILKAMPLGITRLGICRPLSTSDSNSNIASPLGDSAST</sequence>
<comment type="subcellular location">
    <subcellularLocation>
        <location evidence="1">Membrane</location>
    </subcellularLocation>
</comment>
<evidence type="ECO:0000256" key="4">
    <source>
        <dbReference type="ARBA" id="ARBA00023136"/>
    </source>
</evidence>
<feature type="domain" description="PDZ" evidence="6">
    <location>
        <begin position="12"/>
        <end position="92"/>
    </location>
</feature>
<feature type="compositionally biased region" description="Low complexity" evidence="5">
    <location>
        <begin position="504"/>
        <end position="513"/>
    </location>
</feature>
<proteinExistence type="predicted"/>
<dbReference type="CDD" id="cd06669">
    <property type="entry name" value="PDZ5_MUPP1-like"/>
    <property type="match status" value="1"/>
</dbReference>
<accession>A0A6J2SZL4</accession>
<dbReference type="Pfam" id="PF00595">
    <property type="entry name" value="PDZ"/>
    <property type="match status" value="4"/>
</dbReference>
<keyword evidence="2" id="KW-0597">Phosphoprotein</keyword>
<dbReference type="SMART" id="SM00228">
    <property type="entry name" value="PDZ"/>
    <property type="match status" value="4"/>
</dbReference>
<evidence type="ECO:0000256" key="3">
    <source>
        <dbReference type="ARBA" id="ARBA00022737"/>
    </source>
</evidence>
<evidence type="ECO:0000259" key="6">
    <source>
        <dbReference type="PROSITE" id="PS50106"/>
    </source>
</evidence>
<dbReference type="FunFam" id="2.30.42.10:FF:000210">
    <property type="entry name" value="Patj, isoform B"/>
    <property type="match status" value="1"/>
</dbReference>
<feature type="region of interest" description="Disordered" evidence="5">
    <location>
        <begin position="543"/>
        <end position="576"/>
    </location>
</feature>
<dbReference type="InterPro" id="IPR051342">
    <property type="entry name" value="PDZ_scaffold"/>
</dbReference>
<dbReference type="FunFam" id="2.30.42.10:FF:000070">
    <property type="entry name" value="Multiple PDZ domain protein"/>
    <property type="match status" value="1"/>
</dbReference>
<feature type="domain" description="PDZ" evidence="6">
    <location>
        <begin position="334"/>
        <end position="419"/>
    </location>
</feature>
<evidence type="ECO:0000313" key="7">
    <source>
        <dbReference type="Proteomes" id="UP000504634"/>
    </source>
</evidence>
<dbReference type="RefSeq" id="XP_030369319.1">
    <property type="nucleotide sequence ID" value="XM_030513459.1"/>
</dbReference>
<dbReference type="PANTHER" id="PTHR19964">
    <property type="entry name" value="MULTIPLE PDZ DOMAIN PROTEIN"/>
    <property type="match status" value="1"/>
</dbReference>
<protein>
    <submittedName>
        <fullName evidence="8">Patj homolog</fullName>
    </submittedName>
</protein>
<dbReference type="PANTHER" id="PTHR19964:SF20">
    <property type="entry name" value="PATJ HOMOLOG-LIKE PROTEIN"/>
    <property type="match status" value="1"/>
</dbReference>
<evidence type="ECO:0000313" key="8">
    <source>
        <dbReference type="RefSeq" id="XP_030369319.1"/>
    </source>
</evidence>
<feature type="domain" description="PDZ" evidence="6">
    <location>
        <begin position="790"/>
        <end position="862"/>
    </location>
</feature>
<gene>
    <name evidence="8" type="primary">LOC115620285</name>
</gene>
<dbReference type="AlphaFoldDB" id="A0A6J2SZL4"/>
<dbReference type="FunFam" id="2.30.42.10:FF:000093">
    <property type="entry name" value="multiple PDZ domain protein isoform X1"/>
    <property type="match status" value="1"/>
</dbReference>
<reference evidence="8" key="1">
    <citation type="submission" date="2025-08" db="UniProtKB">
        <authorList>
            <consortium name="RefSeq"/>
        </authorList>
    </citation>
    <scope>IDENTIFICATION</scope>
    <source>
        <strain evidence="8">11010-0011.00</strain>
        <tissue evidence="8">Whole body</tissue>
    </source>
</reference>
<evidence type="ECO:0000256" key="2">
    <source>
        <dbReference type="ARBA" id="ARBA00022553"/>
    </source>
</evidence>
<feature type="compositionally biased region" description="Acidic residues" evidence="5">
    <location>
        <begin position="553"/>
        <end position="562"/>
    </location>
</feature>
<evidence type="ECO:0000256" key="1">
    <source>
        <dbReference type="ARBA" id="ARBA00004370"/>
    </source>
</evidence>
<dbReference type="Proteomes" id="UP000504634">
    <property type="component" value="Unplaced"/>
</dbReference>
<dbReference type="InterPro" id="IPR001478">
    <property type="entry name" value="PDZ"/>
</dbReference>
<dbReference type="CDD" id="cd06668">
    <property type="entry name" value="PDZ4_MUPP1-like"/>
    <property type="match status" value="1"/>
</dbReference>
<dbReference type="GO" id="GO:0016020">
    <property type="term" value="C:membrane"/>
    <property type="evidence" value="ECO:0007669"/>
    <property type="project" value="UniProtKB-SubCell"/>
</dbReference>
<dbReference type="GeneID" id="115620285"/>
<dbReference type="CDD" id="cd06791">
    <property type="entry name" value="PDZ3_MUPP1-like"/>
    <property type="match status" value="1"/>
</dbReference>
<name>A0A6J2SZL4_DROLE</name>
<keyword evidence="4" id="KW-0472">Membrane</keyword>
<evidence type="ECO:0000256" key="5">
    <source>
        <dbReference type="SAM" id="MobiDB-lite"/>
    </source>
</evidence>
<dbReference type="PROSITE" id="PS50106">
    <property type="entry name" value="PDZ"/>
    <property type="match status" value="4"/>
</dbReference>
<dbReference type="Gene3D" id="2.30.42.10">
    <property type="match status" value="4"/>
</dbReference>
<dbReference type="SUPFAM" id="SSF50156">
    <property type="entry name" value="PDZ domain-like"/>
    <property type="match status" value="4"/>
</dbReference>
<keyword evidence="7" id="KW-1185">Reference proteome</keyword>
<dbReference type="CDD" id="cd06667">
    <property type="entry name" value="PDZ2_MUPP1-like"/>
    <property type="match status" value="1"/>
</dbReference>
<keyword evidence="3" id="KW-0677">Repeat</keyword>
<dbReference type="InterPro" id="IPR036034">
    <property type="entry name" value="PDZ_sf"/>
</dbReference>
<feature type="domain" description="PDZ" evidence="6">
    <location>
        <begin position="627"/>
        <end position="717"/>
    </location>
</feature>
<organism evidence="7 8">
    <name type="scientific">Drosophila lebanonensis</name>
    <name type="common">Fruit fly</name>
    <name type="synonym">Scaptodrosophila lebanonensis</name>
    <dbReference type="NCBI Taxonomy" id="7225"/>
    <lineage>
        <taxon>Eukaryota</taxon>
        <taxon>Metazoa</taxon>
        <taxon>Ecdysozoa</taxon>
        <taxon>Arthropoda</taxon>
        <taxon>Hexapoda</taxon>
        <taxon>Insecta</taxon>
        <taxon>Pterygota</taxon>
        <taxon>Neoptera</taxon>
        <taxon>Endopterygota</taxon>
        <taxon>Diptera</taxon>
        <taxon>Brachycera</taxon>
        <taxon>Muscomorpha</taxon>
        <taxon>Ephydroidea</taxon>
        <taxon>Drosophilidae</taxon>
        <taxon>Scaptodrosophila</taxon>
    </lineage>
</organism>